<keyword evidence="2" id="KW-0812">Transmembrane</keyword>
<keyword evidence="2" id="KW-0472">Membrane</keyword>
<comment type="caution">
    <text evidence="3">The sequence shown here is derived from an EMBL/GenBank/DDBJ whole genome shotgun (WGS) entry which is preliminary data.</text>
</comment>
<accession>A0A9D2EG85</accession>
<sequence>MSANDPSSYGQPSPGPASYGSSGYDPNSFVAPPPGGGTGTVNVPGRIALIVAVALTVFQLVRVLVIWSLPINVMDGGSVGLQRAVDLTFTVGEASLALMAVIFGAVGLGGRARPRGAAAAGLALGTSSLLFFVVTMIMPLIF</sequence>
<evidence type="ECO:0000313" key="3">
    <source>
        <dbReference type="EMBL" id="HIZ36850.1"/>
    </source>
</evidence>
<reference evidence="3" key="2">
    <citation type="submission" date="2021-04" db="EMBL/GenBank/DDBJ databases">
        <authorList>
            <person name="Gilroy R."/>
        </authorList>
    </citation>
    <scope>NUCLEOTIDE SEQUENCE</scope>
    <source>
        <strain evidence="3">ChiGjej4B4-7305</strain>
    </source>
</reference>
<gene>
    <name evidence="3" type="ORF">H9815_13835</name>
</gene>
<dbReference type="EMBL" id="DXBY01000238">
    <property type="protein sequence ID" value="HIZ36850.1"/>
    <property type="molecule type" value="Genomic_DNA"/>
</dbReference>
<reference evidence="3" key="1">
    <citation type="journal article" date="2021" name="PeerJ">
        <title>Extensive microbial diversity within the chicken gut microbiome revealed by metagenomics and culture.</title>
        <authorList>
            <person name="Gilroy R."/>
            <person name="Ravi A."/>
            <person name="Getino M."/>
            <person name="Pursley I."/>
            <person name="Horton D.L."/>
            <person name="Alikhan N.F."/>
            <person name="Baker D."/>
            <person name="Gharbi K."/>
            <person name="Hall N."/>
            <person name="Watson M."/>
            <person name="Adriaenssens E.M."/>
            <person name="Foster-Nyarko E."/>
            <person name="Jarju S."/>
            <person name="Secka A."/>
            <person name="Antonio M."/>
            <person name="Oren A."/>
            <person name="Chaudhuri R.R."/>
            <person name="La Ragione R."/>
            <person name="Hildebrand F."/>
            <person name="Pallen M.J."/>
        </authorList>
    </citation>
    <scope>NUCLEOTIDE SEQUENCE</scope>
    <source>
        <strain evidence="3">ChiGjej4B4-7305</strain>
    </source>
</reference>
<evidence type="ECO:0000313" key="4">
    <source>
        <dbReference type="Proteomes" id="UP000824037"/>
    </source>
</evidence>
<feature type="region of interest" description="Disordered" evidence="1">
    <location>
        <begin position="1"/>
        <end position="35"/>
    </location>
</feature>
<feature type="transmembrane region" description="Helical" evidence="2">
    <location>
        <begin position="120"/>
        <end position="141"/>
    </location>
</feature>
<dbReference type="AlphaFoldDB" id="A0A9D2EG85"/>
<organism evidence="3 4">
    <name type="scientific">Candidatus Ruania gallistercoris</name>
    <dbReference type="NCBI Taxonomy" id="2838746"/>
    <lineage>
        <taxon>Bacteria</taxon>
        <taxon>Bacillati</taxon>
        <taxon>Actinomycetota</taxon>
        <taxon>Actinomycetes</taxon>
        <taxon>Micrococcales</taxon>
        <taxon>Ruaniaceae</taxon>
        <taxon>Ruania</taxon>
    </lineage>
</organism>
<evidence type="ECO:0000256" key="1">
    <source>
        <dbReference type="SAM" id="MobiDB-lite"/>
    </source>
</evidence>
<dbReference type="Proteomes" id="UP000824037">
    <property type="component" value="Unassembled WGS sequence"/>
</dbReference>
<evidence type="ECO:0000256" key="2">
    <source>
        <dbReference type="SAM" id="Phobius"/>
    </source>
</evidence>
<name>A0A9D2EG85_9MICO</name>
<feature type="compositionally biased region" description="Low complexity" evidence="1">
    <location>
        <begin position="1"/>
        <end position="24"/>
    </location>
</feature>
<protein>
    <submittedName>
        <fullName evidence="3">Uncharacterized protein</fullName>
    </submittedName>
</protein>
<feature type="transmembrane region" description="Helical" evidence="2">
    <location>
        <begin position="87"/>
        <end position="108"/>
    </location>
</feature>
<feature type="transmembrane region" description="Helical" evidence="2">
    <location>
        <begin position="47"/>
        <end position="67"/>
    </location>
</feature>
<proteinExistence type="predicted"/>
<keyword evidence="2" id="KW-1133">Transmembrane helix</keyword>